<organism evidence="1 2">
    <name type="scientific">Xylanibacter brevis</name>
    <dbReference type="NCBI Taxonomy" id="83231"/>
    <lineage>
        <taxon>Bacteria</taxon>
        <taxon>Pseudomonadati</taxon>
        <taxon>Bacteroidota</taxon>
        <taxon>Bacteroidia</taxon>
        <taxon>Bacteroidales</taxon>
        <taxon>Prevotellaceae</taxon>
        <taxon>Xylanibacter</taxon>
    </lineage>
</organism>
<evidence type="ECO:0008006" key="3">
    <source>
        <dbReference type="Google" id="ProtNLM"/>
    </source>
</evidence>
<dbReference type="CDD" id="cd13120">
    <property type="entry name" value="BF2867_like_N"/>
    <property type="match status" value="1"/>
</dbReference>
<protein>
    <recommendedName>
        <fullName evidence="3">DUF1566 domain-containing protein</fullName>
    </recommendedName>
</protein>
<evidence type="ECO:0000313" key="2">
    <source>
        <dbReference type="Proteomes" id="UP001200470"/>
    </source>
</evidence>
<dbReference type="Proteomes" id="UP001200470">
    <property type="component" value="Unassembled WGS sequence"/>
</dbReference>
<proteinExistence type="predicted"/>
<gene>
    <name evidence="1" type="ORF">I6E12_12280</name>
</gene>
<dbReference type="EMBL" id="JADYTN010000052">
    <property type="protein sequence ID" value="MCF2564872.1"/>
    <property type="molecule type" value="Genomic_DNA"/>
</dbReference>
<evidence type="ECO:0000313" key="1">
    <source>
        <dbReference type="EMBL" id="MCF2564872.1"/>
    </source>
</evidence>
<accession>A0ABS9CKM4</accession>
<reference evidence="1 2" key="1">
    <citation type="submission" date="2020-12" db="EMBL/GenBank/DDBJ databases">
        <title>Whole genome sequences of gut porcine anaerobes.</title>
        <authorList>
            <person name="Kubasova T."/>
            <person name="Jahodarova E."/>
            <person name="Rychlik I."/>
        </authorList>
    </citation>
    <scope>NUCLEOTIDE SEQUENCE [LARGE SCALE GENOMIC DNA]</scope>
    <source>
        <strain evidence="1 2">An925</strain>
    </source>
</reference>
<sequence>MAFAAIVSFASCSSEDNNTTIENESAVKVMTFTATQEGDEQSTRAAISTSDSTVINWESEDKISIFDGTKNNPFTLKNGAGTKSATFQGEAGQSNSYTAVYPYQENASLSGDDVTNVTLPATQTATDNSFDKNAALMMAKSDNTTLEFKNAVGYVKVKPKFDCKRIDLKAFDNSAVLAGTGTVSYNGGEPTLDLSNAKTKDYAITLTGDIKANNYYYIAVPPVTLKAGWTIKFTASNGTVYSRKGTQDIIFTRNKVTNLGVFATTGDYWYEPRGIVDESKEVDLGLTINIGTKNYKVIFAKSNLTEEGLAANESDFGDYFAWGATAPWYNSYTIDGDGKPIVEESNWAIKGGYTASNAPYYNKGSYTKYTTDGKTLETADDAANVILGGDWQIPTLAIWKALVGITTKGWDSTNKGYTFTINSQTLFLPAAGYVDGTSFKYVGSYVRYWSGTAESSINESSINAYRLSFNGSTLNVGNSGRYNGYPVRPVRLVAVD</sequence>
<feature type="non-terminal residue" evidence="1">
    <location>
        <position position="1"/>
    </location>
</feature>
<name>A0ABS9CKM4_9BACT</name>
<comment type="caution">
    <text evidence="1">The sequence shown here is derived from an EMBL/GenBank/DDBJ whole genome shotgun (WGS) entry which is preliminary data.</text>
</comment>
<keyword evidence="2" id="KW-1185">Reference proteome</keyword>